<reference evidence="7 8" key="1">
    <citation type="submission" date="2023-05" db="EMBL/GenBank/DDBJ databases">
        <title>A 100% complete, gapless, phased diploid assembly of the Scenedesmus obliquus UTEX 3031 genome.</title>
        <authorList>
            <person name="Biondi T.C."/>
            <person name="Hanschen E.R."/>
            <person name="Kwon T."/>
            <person name="Eng W."/>
            <person name="Kruse C.P.S."/>
            <person name="Koehler S.I."/>
            <person name="Kunde Y."/>
            <person name="Gleasner C.D."/>
            <person name="You Mak K.T."/>
            <person name="Polle J."/>
            <person name="Hovde B.T."/>
            <person name="Starkenburg S.R."/>
        </authorList>
    </citation>
    <scope>NUCLEOTIDE SEQUENCE [LARGE SCALE GENOMIC DNA]</scope>
    <source>
        <strain evidence="7 8">DOE0152z</strain>
    </source>
</reference>
<dbReference type="InterPro" id="IPR014017">
    <property type="entry name" value="DNA_helicase_UvrD-like_C"/>
</dbReference>
<dbReference type="PANTHER" id="PTHR11070">
    <property type="entry name" value="UVRD / RECB / PCRA DNA HELICASE FAMILY MEMBER"/>
    <property type="match status" value="1"/>
</dbReference>
<feature type="region of interest" description="Disordered" evidence="5">
    <location>
        <begin position="83"/>
        <end position="102"/>
    </location>
</feature>
<evidence type="ECO:0000256" key="1">
    <source>
        <dbReference type="ARBA" id="ARBA00022741"/>
    </source>
</evidence>
<keyword evidence="8" id="KW-1185">Reference proteome</keyword>
<organism evidence="7 8">
    <name type="scientific">Tetradesmus obliquus</name>
    <name type="common">Green alga</name>
    <name type="synonym">Acutodesmus obliquus</name>
    <dbReference type="NCBI Taxonomy" id="3088"/>
    <lineage>
        <taxon>Eukaryota</taxon>
        <taxon>Viridiplantae</taxon>
        <taxon>Chlorophyta</taxon>
        <taxon>core chlorophytes</taxon>
        <taxon>Chlorophyceae</taxon>
        <taxon>CS clade</taxon>
        <taxon>Sphaeropleales</taxon>
        <taxon>Scenedesmaceae</taxon>
        <taxon>Tetradesmus</taxon>
    </lineage>
</organism>
<evidence type="ECO:0000259" key="6">
    <source>
        <dbReference type="Pfam" id="PF13361"/>
    </source>
</evidence>
<feature type="domain" description="UvrD-like helicase C-terminal" evidence="6">
    <location>
        <begin position="96"/>
        <end position="181"/>
    </location>
</feature>
<evidence type="ECO:0000256" key="2">
    <source>
        <dbReference type="ARBA" id="ARBA00022801"/>
    </source>
</evidence>
<dbReference type="InterPro" id="IPR027417">
    <property type="entry name" value="P-loop_NTPase"/>
</dbReference>
<dbReference type="Gene3D" id="3.40.50.300">
    <property type="entry name" value="P-loop containing nucleotide triphosphate hydrolases"/>
    <property type="match status" value="1"/>
</dbReference>
<evidence type="ECO:0000256" key="5">
    <source>
        <dbReference type="SAM" id="MobiDB-lite"/>
    </source>
</evidence>
<keyword evidence="3" id="KW-0347">Helicase</keyword>
<evidence type="ECO:0000256" key="4">
    <source>
        <dbReference type="ARBA" id="ARBA00022840"/>
    </source>
</evidence>
<sequence>MAARRGLGITSKDMACGFTQCPAVWLEKDARAAMRLAMRSTPQILQVAQALLQGCDTHPKQLIPQGSRPLQDFIAHVALNPHTEQQPQHSKRGSKQQQQQAARADALSISTIHAAKGLEYGCVWVVRWVDGFLPAWPREDDTFKSKTPAQQEEALRAFRMEEQRLAHVAVTRAKQRLYLTVPQYRVPPRPDRQQMPWQADGRDDNVLAPSDFLNSLARLAEVKLANDEPVLEAENLRSDRVFD</sequence>
<evidence type="ECO:0000313" key="8">
    <source>
        <dbReference type="Proteomes" id="UP001244341"/>
    </source>
</evidence>
<accession>A0ABY8TN52</accession>
<dbReference type="EMBL" id="CP126209">
    <property type="protein sequence ID" value="WIA10324.1"/>
    <property type="molecule type" value="Genomic_DNA"/>
</dbReference>
<keyword evidence="4" id="KW-0067">ATP-binding</keyword>
<name>A0ABY8TN52_TETOB</name>
<evidence type="ECO:0000313" key="7">
    <source>
        <dbReference type="EMBL" id="WIA10324.1"/>
    </source>
</evidence>
<dbReference type="Proteomes" id="UP001244341">
    <property type="component" value="Chromosome 2b"/>
</dbReference>
<evidence type="ECO:0000256" key="3">
    <source>
        <dbReference type="ARBA" id="ARBA00022806"/>
    </source>
</evidence>
<keyword evidence="1" id="KW-0547">Nucleotide-binding</keyword>
<dbReference type="PANTHER" id="PTHR11070:SF2">
    <property type="entry name" value="ATP-DEPENDENT DNA HELICASE SRS2"/>
    <property type="match status" value="1"/>
</dbReference>
<protein>
    <recommendedName>
        <fullName evidence="6">UvrD-like helicase C-terminal domain-containing protein</fullName>
    </recommendedName>
</protein>
<dbReference type="InterPro" id="IPR000212">
    <property type="entry name" value="DNA_helicase_UvrD/REP"/>
</dbReference>
<dbReference type="Pfam" id="PF13361">
    <property type="entry name" value="UvrD_C"/>
    <property type="match status" value="1"/>
</dbReference>
<dbReference type="SUPFAM" id="SSF52540">
    <property type="entry name" value="P-loop containing nucleoside triphosphate hydrolases"/>
    <property type="match status" value="1"/>
</dbReference>
<proteinExistence type="predicted"/>
<gene>
    <name evidence="7" type="ORF">OEZ85_010516</name>
</gene>
<keyword evidence="2" id="KW-0378">Hydrolase</keyword>